<dbReference type="PANTHER" id="PTHR42704:SF17">
    <property type="entry name" value="RIBULOSE BISPHOSPHATE CARBOXYLASE LARGE CHAIN"/>
    <property type="match status" value="1"/>
</dbReference>
<dbReference type="AlphaFoldDB" id="A0A4R4VM30"/>
<evidence type="ECO:0000256" key="4">
    <source>
        <dbReference type="RuleBase" id="RU003834"/>
    </source>
</evidence>
<gene>
    <name evidence="8" type="ORF">E1292_19810</name>
</gene>
<dbReference type="RefSeq" id="WP_132596711.1">
    <property type="nucleotide sequence ID" value="NZ_SMKO01000049.1"/>
</dbReference>
<dbReference type="EMBL" id="SMKO01000049">
    <property type="protein sequence ID" value="TDD04043.1"/>
    <property type="molecule type" value="Genomic_DNA"/>
</dbReference>
<dbReference type="InterPro" id="IPR036376">
    <property type="entry name" value="RuBisCO_lsu_C_sf"/>
</dbReference>
<feature type="compositionally biased region" description="Low complexity" evidence="5">
    <location>
        <begin position="11"/>
        <end position="23"/>
    </location>
</feature>
<comment type="caution">
    <text evidence="8">The sequence shown here is derived from an EMBL/GenBank/DDBJ whole genome shotgun (WGS) entry which is preliminary data.</text>
</comment>
<dbReference type="SFLD" id="SFLDS00014">
    <property type="entry name" value="RuBisCO"/>
    <property type="match status" value="1"/>
</dbReference>
<evidence type="ECO:0000256" key="5">
    <source>
        <dbReference type="SAM" id="MobiDB-lite"/>
    </source>
</evidence>
<dbReference type="InterPro" id="IPR000685">
    <property type="entry name" value="RuBisCO_lsu_C"/>
</dbReference>
<evidence type="ECO:0000256" key="2">
    <source>
        <dbReference type="ARBA" id="ARBA00022723"/>
    </source>
</evidence>
<dbReference type="Proteomes" id="UP000295258">
    <property type="component" value="Unassembled WGS sequence"/>
</dbReference>
<dbReference type="GO" id="GO:0015977">
    <property type="term" value="P:carbon fixation"/>
    <property type="evidence" value="ECO:0007669"/>
    <property type="project" value="InterPro"/>
</dbReference>
<feature type="domain" description="Ribulose bisphosphate carboxylase large subunit C-terminal" evidence="6">
    <location>
        <begin position="173"/>
        <end position="446"/>
    </location>
</feature>
<feature type="region of interest" description="Disordered" evidence="5">
    <location>
        <begin position="1"/>
        <end position="38"/>
    </location>
</feature>
<dbReference type="SUPFAM" id="SSF51649">
    <property type="entry name" value="RuBisCo, C-terminal domain"/>
    <property type="match status" value="1"/>
</dbReference>
<dbReference type="InterPro" id="IPR017443">
    <property type="entry name" value="RuBisCO_lsu_fd_N"/>
</dbReference>
<name>A0A4R4VM30_9ACTN</name>
<evidence type="ECO:0000256" key="3">
    <source>
        <dbReference type="ARBA" id="ARBA00022842"/>
    </source>
</evidence>
<keyword evidence="3" id="KW-0460">Magnesium</keyword>
<organism evidence="8 9">
    <name type="scientific">Nonomuraea deserti</name>
    <dbReference type="NCBI Taxonomy" id="1848322"/>
    <lineage>
        <taxon>Bacteria</taxon>
        <taxon>Bacillati</taxon>
        <taxon>Actinomycetota</taxon>
        <taxon>Actinomycetes</taxon>
        <taxon>Streptosporangiales</taxon>
        <taxon>Streptosporangiaceae</taxon>
        <taxon>Nonomuraea</taxon>
    </lineage>
</organism>
<evidence type="ECO:0000313" key="8">
    <source>
        <dbReference type="EMBL" id="TDD04043.1"/>
    </source>
</evidence>
<dbReference type="PROSITE" id="PS00157">
    <property type="entry name" value="RUBISCO_LARGE"/>
    <property type="match status" value="1"/>
</dbReference>
<feature type="domain" description="Ribulose bisphosphate carboxylase large subunit ferrodoxin-like N-terminal" evidence="7">
    <location>
        <begin position="44"/>
        <end position="160"/>
    </location>
</feature>
<protein>
    <submittedName>
        <fullName evidence="8">Ribulose 1,5-bisphosphate carboxylase</fullName>
    </submittedName>
</protein>
<proteinExistence type="inferred from homology"/>
<dbReference type="GO" id="GO:0000287">
    <property type="term" value="F:magnesium ion binding"/>
    <property type="evidence" value="ECO:0007669"/>
    <property type="project" value="InterPro"/>
</dbReference>
<evidence type="ECO:0000259" key="7">
    <source>
        <dbReference type="Pfam" id="PF02788"/>
    </source>
</evidence>
<dbReference type="PANTHER" id="PTHR42704">
    <property type="entry name" value="RIBULOSE BISPHOSPHATE CARBOXYLASE"/>
    <property type="match status" value="1"/>
</dbReference>
<dbReference type="InterPro" id="IPR036422">
    <property type="entry name" value="RuBisCO_lsu_N_sf"/>
</dbReference>
<dbReference type="InterPro" id="IPR020878">
    <property type="entry name" value="RuBisCo_large_chain_AS"/>
</dbReference>
<dbReference type="GO" id="GO:0016984">
    <property type="term" value="F:ribulose-bisphosphate carboxylase activity"/>
    <property type="evidence" value="ECO:0007669"/>
    <property type="project" value="InterPro"/>
</dbReference>
<evidence type="ECO:0000256" key="1">
    <source>
        <dbReference type="ARBA" id="ARBA00001946"/>
    </source>
</evidence>
<dbReference type="SFLD" id="SFLDG00301">
    <property type="entry name" value="RuBisCO-like_proteins"/>
    <property type="match status" value="1"/>
</dbReference>
<evidence type="ECO:0000259" key="6">
    <source>
        <dbReference type="Pfam" id="PF00016"/>
    </source>
</evidence>
<comment type="similarity">
    <text evidence="4">Belongs to the RuBisCO large chain family.</text>
</comment>
<dbReference type="Gene3D" id="3.30.70.150">
    <property type="entry name" value="RuBisCO large subunit, N-terminal domain"/>
    <property type="match status" value="1"/>
</dbReference>
<sequence length="452" mass="46735">MTTSPGAEHVPAAPRGAGPEPAASLVSGPEPAASRGAGRELTVATYHVLTRLPLEQAVSAIAGEQSTGTFVSVAGETDELRARHGAVVLGMTEIPAPVAEALPGAAGDGPLTAGLVRIGFPLANTGPSLTNLLPVVAGNLFELRELAGLKLVDLDLPAAFGEAYLPARFAVEGTRRLVGRPGGVLIGTIVKPNVGLRPSDYVDLVLELGLSGADFVKDDEVNGDCPPAPLPQRVRAVTGALDEVERRTGRRPMYAFNISDEPDRMLANHDLVVAAGGTCVMVNLNVVGLPAVAMLRRHSRVPIHGHVTGTGALFRHPGIGIAHVAYQKLARLAGVDHLHCGGFHSKFYVTDDDVQRTVAAVREPLLGGFPCLPVLSSAQWAGTAPVTLDRTGTSDLLVLAGGGVLGHPDGPAAGITSIRQAWAAAVAGVPLTEVHEPELARALEHFGGVVRK</sequence>
<dbReference type="Pfam" id="PF02788">
    <property type="entry name" value="RuBisCO_large_N"/>
    <property type="match status" value="1"/>
</dbReference>
<reference evidence="8 9" key="1">
    <citation type="submission" date="2019-03" db="EMBL/GenBank/DDBJ databases">
        <title>Draft genome sequences of novel Actinobacteria.</title>
        <authorList>
            <person name="Sahin N."/>
            <person name="Ay H."/>
            <person name="Saygin H."/>
        </authorList>
    </citation>
    <scope>NUCLEOTIDE SEQUENCE [LARGE SCALE GENOMIC DNA]</scope>
    <source>
        <strain evidence="8 9">KC310</strain>
    </source>
</reference>
<accession>A0A4R4VM30</accession>
<keyword evidence="2" id="KW-0479">Metal-binding</keyword>
<dbReference type="Pfam" id="PF00016">
    <property type="entry name" value="RuBisCO_large"/>
    <property type="match status" value="1"/>
</dbReference>
<dbReference type="SUPFAM" id="SSF54966">
    <property type="entry name" value="RuBisCO, large subunit, small (N-terminal) domain"/>
    <property type="match status" value="1"/>
</dbReference>
<keyword evidence="9" id="KW-1185">Reference proteome</keyword>
<evidence type="ECO:0000313" key="9">
    <source>
        <dbReference type="Proteomes" id="UP000295258"/>
    </source>
</evidence>
<dbReference type="InterPro" id="IPR033966">
    <property type="entry name" value="RuBisCO"/>
</dbReference>
<comment type="cofactor">
    <cofactor evidence="1">
        <name>Mg(2+)</name>
        <dbReference type="ChEBI" id="CHEBI:18420"/>
    </cofactor>
</comment>
<dbReference type="Gene3D" id="3.20.20.110">
    <property type="entry name" value="Ribulose bisphosphate carboxylase, large subunit, C-terminal domain"/>
    <property type="match status" value="1"/>
</dbReference>